<dbReference type="PROSITE" id="PS51257">
    <property type="entry name" value="PROKAR_LIPOPROTEIN"/>
    <property type="match status" value="1"/>
</dbReference>
<dbReference type="PANTHER" id="PTHR23303">
    <property type="entry name" value="CARBOXYPEPTIDASE REGULATORY REGION-CONTAINING"/>
    <property type="match status" value="1"/>
</dbReference>
<dbReference type="SUPFAM" id="SSF49452">
    <property type="entry name" value="Starch-binding domain-like"/>
    <property type="match status" value="3"/>
</dbReference>
<reference evidence="3 4" key="1">
    <citation type="submission" date="2018-05" db="EMBL/GenBank/DDBJ databases">
        <title>A metagenomic window into the 2 km-deep terrestrial subsurface aquifer revealed taxonomically and functionally diverse microbial community comprising novel uncultured bacterial lineages.</title>
        <authorList>
            <person name="Kadnikov V.V."/>
            <person name="Mardanov A.V."/>
            <person name="Beletsky A.V."/>
            <person name="Banks D."/>
            <person name="Pimenov N.V."/>
            <person name="Frank Y.A."/>
            <person name="Karnachuk O.V."/>
            <person name="Ravin N.V."/>
        </authorList>
    </citation>
    <scope>NUCLEOTIDE SEQUENCE [LARGE SCALE GENOMIC DNA]</scope>
    <source>
        <strain evidence="3">BY5</strain>
    </source>
</reference>
<dbReference type="InterPro" id="IPR003961">
    <property type="entry name" value="FN3_dom"/>
</dbReference>
<evidence type="ECO:0000313" key="4">
    <source>
        <dbReference type="Proteomes" id="UP000252355"/>
    </source>
</evidence>
<gene>
    <name evidence="3" type="ORF">OZSIB_3016</name>
</gene>
<dbReference type="SUPFAM" id="SSF49478">
    <property type="entry name" value="Cna protein B-type domain"/>
    <property type="match status" value="2"/>
</dbReference>
<dbReference type="InterPro" id="IPR036116">
    <property type="entry name" value="FN3_sf"/>
</dbReference>
<feature type="domain" description="Fibronectin type-III" evidence="2">
    <location>
        <begin position="891"/>
        <end position="974"/>
    </location>
</feature>
<dbReference type="PROSITE" id="PS50853">
    <property type="entry name" value="FN3"/>
    <property type="match status" value="1"/>
</dbReference>
<protein>
    <submittedName>
        <fullName evidence="3">Outer membrane protein</fullName>
    </submittedName>
</protein>
<sequence>MKKPPILVFGTLLLAIGLMIGCGGGGGGGGTTNPMGPVATGSFASLRGIVSYNGRPVANAVVALYPTAVAEQAGLDRLAAVHGTMRAGAINGAYSTTSDQSGRYAFEQIPVGEYTLVAIMDATHQFAQPGIVLGAITEVNALITPTGTIAGQISAPGAPTLAGGLVYLQGTSFVALTDETGAFTISNVPASTTFSLRATLGGFALTAPLPVVVPPGATHNVGVLTLAPVSQPGTGILAGKTNPAQAGILVLARRLPLPGQTAAVTLTDPAGNFQLHGLASGTYQLEFAAEAYLPLASGPFTVLPGTTLTIENFVLTPRSTTLPTATLNGVATKTLLLAHETTNGGINLMLVNPSGSHMAVTESNGGFSFTVPHGTWRLVALSPWALVNGPNAGLTVINGSATISVPGTTLSGLLTVSLLAPPGPRYQFTGRITKQVRLGDEIDNSGLNLLLTSPNGATFFAVTNGAGDFIFDNLPADTYALSLAGRYELNPTPYTFTITTSNHVNTTLVARPVVPPGAVFTFEGTIAKTPRLADEFDNGGLSLLLRQMPPGNLSFTSITDPSGKFVFSGIPSGTYDFSVQGRYRLNTPTATDTVVLNANVNRSYSAVPLPPKPVAVVFGTVLKTQFVMPGENHSGIVVQLASTTDNFLMEVETDAVGSFSFPAIPIGWYDIRIRSRDYRPAGVLPPIEVVTPNTGYPTVINVNPIALFTGTVEGQLDFTNVPAGKTLEVVLTNSATKARFEVMTDPTGRFRFENIPPTSGNDYVLSLPPDQGYGFGMAIPPFALASKQLVQINGMAAIPLNLTAPGIVSYTIDASYNLQVNGTNLFDNPVRTKASANGIDLPPALTPWPGGQAIFQIRDLAPGTYTLRLTNPDGSQAVASTPLFRNLDGLAPGSLAIDPRPTQVEVKWPPIPFATAYRATITDGLATQTIETSATIVTFGNVRPNITYTVTVRGLRGSITGPVAISSPFPTPPSPTEYSSLVGDIDWTSDPFVDAALVPGQNILIKTSGGTYYLRAVNPSSALVVATMTIGSNDVFAALDSTHVYVTDGANNLLKMYDGDLVGPIGSPLALTSGSTERLLTVEPETRRIALFEHEPGSSTCQVRVLDDSLNVIYATSTLPLNGNSPYNFAILLRNNGRYFILAYNVAIGGPRLEGFDASDGFESRGLRTDFTESIRGLMALTPTTFGVGTQNATYYNTAFTSFYLNEKNVEQIDTVSPGLGRGVADGRGGYWGILQGSTPPAFFVKADAKGQPTSLFFADNPPEFSFLPLSGQSVFYDDVRKRVYVLCADGPTNNLLIRSFDPR</sequence>
<dbReference type="EMBL" id="QOQW01000005">
    <property type="protein sequence ID" value="RCK80703.1"/>
    <property type="molecule type" value="Genomic_DNA"/>
</dbReference>
<comment type="caution">
    <text evidence="3">The sequence shown here is derived from an EMBL/GenBank/DDBJ whole genome shotgun (WGS) entry which is preliminary data.</text>
</comment>
<dbReference type="Proteomes" id="UP000252355">
    <property type="component" value="Unassembled WGS sequence"/>
</dbReference>
<dbReference type="Gene3D" id="2.60.40.1120">
    <property type="entry name" value="Carboxypeptidase-like, regulatory domain"/>
    <property type="match status" value="1"/>
</dbReference>
<evidence type="ECO:0000259" key="2">
    <source>
        <dbReference type="PROSITE" id="PS50853"/>
    </source>
</evidence>
<keyword evidence="1" id="KW-0732">Signal</keyword>
<dbReference type="SUPFAM" id="SSF49265">
    <property type="entry name" value="Fibronectin type III"/>
    <property type="match status" value="1"/>
</dbReference>
<dbReference type="InterPro" id="IPR051417">
    <property type="entry name" value="SDr/BOS_complex"/>
</dbReference>
<dbReference type="InterPro" id="IPR013784">
    <property type="entry name" value="Carb-bd-like_fold"/>
</dbReference>
<accession>A0A367ZRE7</accession>
<dbReference type="PANTHER" id="PTHR23303:SF14">
    <property type="entry name" value="BOS COMPLEX SUBUNIT NOMO1-RELATED"/>
    <property type="match status" value="1"/>
</dbReference>
<evidence type="ECO:0000256" key="1">
    <source>
        <dbReference type="ARBA" id="ARBA00022729"/>
    </source>
</evidence>
<name>A0A367ZRE7_9BACT</name>
<dbReference type="GO" id="GO:0030246">
    <property type="term" value="F:carbohydrate binding"/>
    <property type="evidence" value="ECO:0007669"/>
    <property type="project" value="InterPro"/>
</dbReference>
<evidence type="ECO:0000313" key="3">
    <source>
        <dbReference type="EMBL" id="RCK80703.1"/>
    </source>
</evidence>
<proteinExistence type="predicted"/>
<organism evidence="3 4">
    <name type="scientific">Candidatus Ozemobacter sibiricus</name>
    <dbReference type="NCBI Taxonomy" id="2268124"/>
    <lineage>
        <taxon>Bacteria</taxon>
        <taxon>Candidatus Ozemobacteria</taxon>
        <taxon>Candidatus Ozemobacterales</taxon>
        <taxon>Candidatus Ozemobacteraceae</taxon>
        <taxon>Candidatus Ozemobacter</taxon>
    </lineage>
</organism>